<dbReference type="AlphaFoldDB" id="A0A9W9AU62"/>
<keyword evidence="6 9" id="KW-1133">Transmembrane helix</keyword>
<reference evidence="10" key="1">
    <citation type="submission" date="2022-08" db="EMBL/GenBank/DDBJ databases">
        <title>A Global Phylogenomic Analysis of the Shiitake Genus Lentinula.</title>
        <authorList>
            <consortium name="DOE Joint Genome Institute"/>
            <person name="Sierra-Patev S."/>
            <person name="Min B."/>
            <person name="Naranjo-Ortiz M."/>
            <person name="Looney B."/>
            <person name="Konkel Z."/>
            <person name="Slot J.C."/>
            <person name="Sakamoto Y."/>
            <person name="Steenwyk J.L."/>
            <person name="Rokas A."/>
            <person name="Carro J."/>
            <person name="Camarero S."/>
            <person name="Ferreira P."/>
            <person name="Molpeceres G."/>
            <person name="Ruiz-Duenas F.J."/>
            <person name="Serrano A."/>
            <person name="Henrissat B."/>
            <person name="Drula E."/>
            <person name="Hughes K.W."/>
            <person name="Mata J.L."/>
            <person name="Ishikawa N.K."/>
            <person name="Vargas-Isla R."/>
            <person name="Ushijima S."/>
            <person name="Smith C.A."/>
            <person name="Ahrendt S."/>
            <person name="Andreopoulos W."/>
            <person name="He G."/>
            <person name="Labutti K."/>
            <person name="Lipzen A."/>
            <person name="Ng V."/>
            <person name="Riley R."/>
            <person name="Sandor L."/>
            <person name="Barry K."/>
            <person name="Martinez A.T."/>
            <person name="Xiao Y."/>
            <person name="Gibbons J.G."/>
            <person name="Terashima K."/>
            <person name="Grigoriev I.V."/>
            <person name="Hibbett D.S."/>
        </authorList>
    </citation>
    <scope>NUCLEOTIDE SEQUENCE</scope>
    <source>
        <strain evidence="10">JLM2183</strain>
    </source>
</reference>
<comment type="caution">
    <text evidence="10">The sequence shown here is derived from an EMBL/GenBank/DDBJ whole genome shotgun (WGS) entry which is preliminary data.</text>
</comment>
<evidence type="ECO:0000256" key="4">
    <source>
        <dbReference type="ARBA" id="ARBA00022692"/>
    </source>
</evidence>
<dbReference type="PANTHER" id="PTHR13202:SF0">
    <property type="entry name" value="SIGNAL PEPTIDASE COMPLEX SUBUNIT 1"/>
    <property type="match status" value="1"/>
</dbReference>
<proteinExistence type="inferred from homology"/>
<protein>
    <recommendedName>
        <fullName evidence="3">Signal peptidase complex subunit 1</fullName>
    </recommendedName>
</protein>
<keyword evidence="7 9" id="KW-0472">Membrane</keyword>
<evidence type="ECO:0000313" key="11">
    <source>
        <dbReference type="Proteomes" id="UP001150266"/>
    </source>
</evidence>
<comment type="subcellular location">
    <subcellularLocation>
        <location evidence="1">Endoplasmic reticulum membrane</location>
        <topology evidence="1">Multi-pass membrane protein</topology>
    </subcellularLocation>
</comment>
<comment type="similarity">
    <text evidence="2">Belongs to the SPCS1 family.</text>
</comment>
<keyword evidence="11" id="KW-1185">Reference proteome</keyword>
<dbReference type="EMBL" id="JAOTPV010000001">
    <property type="protein sequence ID" value="KAJ4490605.1"/>
    <property type="molecule type" value="Genomic_DNA"/>
</dbReference>
<evidence type="ECO:0000256" key="3">
    <source>
        <dbReference type="ARBA" id="ARBA00017059"/>
    </source>
</evidence>
<comment type="function">
    <text evidence="8">Component of the signal peptidase complex (SPC) which catalyzes the cleavage of N-terminal signal sequences from nascent proteins as they are translocated into the lumen of the endoplasmic reticulum. Dispensable for SPC enzymatic activity.</text>
</comment>
<dbReference type="InterPro" id="IPR009542">
    <property type="entry name" value="Spc1/SPCS1"/>
</dbReference>
<evidence type="ECO:0000256" key="1">
    <source>
        <dbReference type="ARBA" id="ARBA00004477"/>
    </source>
</evidence>
<evidence type="ECO:0000256" key="9">
    <source>
        <dbReference type="SAM" id="Phobius"/>
    </source>
</evidence>
<evidence type="ECO:0000256" key="6">
    <source>
        <dbReference type="ARBA" id="ARBA00022989"/>
    </source>
</evidence>
<sequence length="105" mass="11974">MARENQNFFRSFTHRNTMSSAIQDYLEGKIDFVGQQRVDEVARIWLFSFTALSFVIGFALQSLKFSFMLLGASTVVLCVIVLPAWPMFNRHPVKWLPVAGGDTKQ</sequence>
<evidence type="ECO:0000256" key="7">
    <source>
        <dbReference type="ARBA" id="ARBA00023136"/>
    </source>
</evidence>
<organism evidence="10 11">
    <name type="scientific">Lentinula aciculospora</name>
    <dbReference type="NCBI Taxonomy" id="153920"/>
    <lineage>
        <taxon>Eukaryota</taxon>
        <taxon>Fungi</taxon>
        <taxon>Dikarya</taxon>
        <taxon>Basidiomycota</taxon>
        <taxon>Agaricomycotina</taxon>
        <taxon>Agaricomycetes</taxon>
        <taxon>Agaricomycetidae</taxon>
        <taxon>Agaricales</taxon>
        <taxon>Marasmiineae</taxon>
        <taxon>Omphalotaceae</taxon>
        <taxon>Lentinula</taxon>
    </lineage>
</organism>
<dbReference type="GO" id="GO:0006465">
    <property type="term" value="P:signal peptide processing"/>
    <property type="evidence" value="ECO:0007669"/>
    <property type="project" value="InterPro"/>
</dbReference>
<keyword evidence="5" id="KW-0256">Endoplasmic reticulum</keyword>
<feature type="transmembrane region" description="Helical" evidence="9">
    <location>
        <begin position="42"/>
        <end position="60"/>
    </location>
</feature>
<dbReference type="GO" id="GO:0045047">
    <property type="term" value="P:protein targeting to ER"/>
    <property type="evidence" value="ECO:0007669"/>
    <property type="project" value="TreeGrafter"/>
</dbReference>
<evidence type="ECO:0000313" key="10">
    <source>
        <dbReference type="EMBL" id="KAJ4490605.1"/>
    </source>
</evidence>
<accession>A0A9W9AU62</accession>
<evidence type="ECO:0000256" key="8">
    <source>
        <dbReference type="ARBA" id="ARBA00045204"/>
    </source>
</evidence>
<dbReference type="Proteomes" id="UP001150266">
    <property type="component" value="Unassembled WGS sequence"/>
</dbReference>
<dbReference type="OrthoDB" id="263893at2759"/>
<keyword evidence="4 9" id="KW-0812">Transmembrane</keyword>
<dbReference type="GO" id="GO:0005787">
    <property type="term" value="C:signal peptidase complex"/>
    <property type="evidence" value="ECO:0007669"/>
    <property type="project" value="InterPro"/>
</dbReference>
<feature type="transmembrane region" description="Helical" evidence="9">
    <location>
        <begin position="67"/>
        <end position="88"/>
    </location>
</feature>
<name>A0A9W9AU62_9AGAR</name>
<gene>
    <name evidence="10" type="ORF">J3R30DRAFT_3423245</name>
</gene>
<evidence type="ECO:0000256" key="2">
    <source>
        <dbReference type="ARBA" id="ARBA00005245"/>
    </source>
</evidence>
<dbReference type="PANTHER" id="PTHR13202">
    <property type="entry name" value="MICROSOMAL SIGNAL PEPTIDASE 12 KDA SUBUNIT"/>
    <property type="match status" value="1"/>
</dbReference>
<dbReference type="Pfam" id="PF06645">
    <property type="entry name" value="SPC12"/>
    <property type="match status" value="1"/>
</dbReference>
<evidence type="ECO:0000256" key="5">
    <source>
        <dbReference type="ARBA" id="ARBA00022824"/>
    </source>
</evidence>